<dbReference type="Pfam" id="PF06271">
    <property type="entry name" value="RDD"/>
    <property type="match status" value="1"/>
</dbReference>
<evidence type="ECO:0000259" key="7">
    <source>
        <dbReference type="Pfam" id="PF06271"/>
    </source>
</evidence>
<evidence type="ECO:0000256" key="5">
    <source>
        <dbReference type="SAM" id="MobiDB-lite"/>
    </source>
</evidence>
<accession>A0A2T0QAM3</accession>
<keyword evidence="9" id="KW-1185">Reference proteome</keyword>
<dbReference type="EMBL" id="PVZC01000002">
    <property type="protein sequence ID" value="PRY00966.1"/>
    <property type="molecule type" value="Genomic_DNA"/>
</dbReference>
<evidence type="ECO:0000256" key="3">
    <source>
        <dbReference type="ARBA" id="ARBA00022989"/>
    </source>
</evidence>
<keyword evidence="3 6" id="KW-1133">Transmembrane helix</keyword>
<evidence type="ECO:0000256" key="2">
    <source>
        <dbReference type="ARBA" id="ARBA00022692"/>
    </source>
</evidence>
<gene>
    <name evidence="8" type="ORF">CLV72_102599</name>
</gene>
<keyword evidence="4 6" id="KW-0472">Membrane</keyword>
<evidence type="ECO:0000256" key="6">
    <source>
        <dbReference type="SAM" id="Phobius"/>
    </source>
</evidence>
<comment type="caution">
    <text evidence="8">The sequence shown here is derived from an EMBL/GenBank/DDBJ whole genome shotgun (WGS) entry which is preliminary data.</text>
</comment>
<feature type="transmembrane region" description="Helical" evidence="6">
    <location>
        <begin position="61"/>
        <end position="81"/>
    </location>
</feature>
<evidence type="ECO:0000256" key="1">
    <source>
        <dbReference type="ARBA" id="ARBA00004141"/>
    </source>
</evidence>
<feature type="domain" description="RDD" evidence="7">
    <location>
        <begin position="48"/>
        <end position="178"/>
    </location>
</feature>
<evidence type="ECO:0000256" key="4">
    <source>
        <dbReference type="ARBA" id="ARBA00023136"/>
    </source>
</evidence>
<keyword evidence="2 6" id="KW-0812">Transmembrane</keyword>
<feature type="transmembrane region" description="Helical" evidence="6">
    <location>
        <begin position="93"/>
        <end position="112"/>
    </location>
</feature>
<dbReference type="GO" id="GO:0016020">
    <property type="term" value="C:membrane"/>
    <property type="evidence" value="ECO:0007669"/>
    <property type="project" value="UniProtKB-SubCell"/>
</dbReference>
<feature type="region of interest" description="Disordered" evidence="5">
    <location>
        <begin position="23"/>
        <end position="42"/>
    </location>
</feature>
<dbReference type="InterPro" id="IPR010432">
    <property type="entry name" value="RDD"/>
</dbReference>
<name>A0A2T0QAM3_9ACTN</name>
<dbReference type="PANTHER" id="PTHR38480">
    <property type="entry name" value="SLR0254 PROTEIN"/>
    <property type="match status" value="1"/>
</dbReference>
<proteinExistence type="predicted"/>
<evidence type="ECO:0000313" key="8">
    <source>
        <dbReference type="EMBL" id="PRY00966.1"/>
    </source>
</evidence>
<evidence type="ECO:0000313" key="9">
    <source>
        <dbReference type="Proteomes" id="UP000237846"/>
    </source>
</evidence>
<comment type="subcellular location">
    <subcellularLocation>
        <location evidence="1">Membrane</location>
        <topology evidence="1">Multi-pass membrane protein</topology>
    </subcellularLocation>
</comment>
<dbReference type="PANTHER" id="PTHR38480:SF1">
    <property type="entry name" value="SLR0254 PROTEIN"/>
    <property type="match status" value="1"/>
</dbReference>
<feature type="transmembrane region" description="Helical" evidence="6">
    <location>
        <begin position="145"/>
        <end position="165"/>
    </location>
</feature>
<sequence length="184" mass="19568">MARETAEQLDLELTEHNDYLRRVGGAPPPGAEAPAPYRLRTPTPRDTAVVGRRAAQCLVDLVASSGAPVVLALLLVLVPIGDTASLGPVQLSVAAVLVGLVALGSYLWYWVIRPSRARGQTMGMRLAQVRVVAADGSPVGLGRLLVRWLLLPVDLALVGLVSMAVGRYHQRLGDRLAGTVVIRD</sequence>
<organism evidence="8 9">
    <name type="scientific">Allonocardiopsis opalescens</name>
    <dbReference type="NCBI Taxonomy" id="1144618"/>
    <lineage>
        <taxon>Bacteria</taxon>
        <taxon>Bacillati</taxon>
        <taxon>Actinomycetota</taxon>
        <taxon>Actinomycetes</taxon>
        <taxon>Streptosporangiales</taxon>
        <taxon>Allonocardiopsis</taxon>
    </lineage>
</organism>
<dbReference type="AlphaFoldDB" id="A0A2T0QAM3"/>
<protein>
    <submittedName>
        <fullName evidence="8">Putative RDD family membrane protein YckC</fullName>
    </submittedName>
</protein>
<reference evidence="8 9" key="1">
    <citation type="submission" date="2018-03" db="EMBL/GenBank/DDBJ databases">
        <title>Genomic Encyclopedia of Archaeal and Bacterial Type Strains, Phase II (KMG-II): from individual species to whole genera.</title>
        <authorList>
            <person name="Goeker M."/>
        </authorList>
    </citation>
    <scope>NUCLEOTIDE SEQUENCE [LARGE SCALE GENOMIC DNA]</scope>
    <source>
        <strain evidence="8 9">DSM 45601</strain>
    </source>
</reference>
<dbReference type="Proteomes" id="UP000237846">
    <property type="component" value="Unassembled WGS sequence"/>
</dbReference>